<protein>
    <submittedName>
        <fullName evidence="1">DUF2283 domain-containing protein</fullName>
    </submittedName>
</protein>
<evidence type="ECO:0000313" key="2">
    <source>
        <dbReference type="Proteomes" id="UP001239759"/>
    </source>
</evidence>
<accession>A0ABT7FWA5</accession>
<gene>
    <name evidence="1" type="ORF">QPX23_03970</name>
</gene>
<dbReference type="RefSeq" id="WP_126870540.1">
    <property type="nucleotide sequence ID" value="NZ_JASNTY010000005.1"/>
</dbReference>
<proteinExistence type="predicted"/>
<reference evidence="1 2" key="1">
    <citation type="submission" date="2023-05" db="EMBL/GenBank/DDBJ databases">
        <title>Metabolic capabilities are highly conserved among human nasal-associated Corynebacterium species in pangenomic analyses.</title>
        <authorList>
            <person name="Tran T.H."/>
            <person name="Roberts A.Q."/>
            <person name="Escapa I.F."/>
            <person name="Gao W."/>
            <person name="Conlan S."/>
            <person name="Kong H."/>
            <person name="Segre J.A."/>
            <person name="Kelly M.S."/>
            <person name="Lemon K.P."/>
        </authorList>
    </citation>
    <scope>NUCLEOTIDE SEQUENCE [LARGE SCALE GENOMIC DNA]</scope>
    <source>
        <strain evidence="1 2">KPL3772</strain>
    </source>
</reference>
<evidence type="ECO:0000313" key="1">
    <source>
        <dbReference type="EMBL" id="MDK4289891.1"/>
    </source>
</evidence>
<dbReference type="InterPro" id="IPR019270">
    <property type="entry name" value="DUF2283"/>
</dbReference>
<organism evidence="1 2">
    <name type="scientific">Corynebacterium pseudodiphtheriticum</name>
    <dbReference type="NCBI Taxonomy" id="37637"/>
    <lineage>
        <taxon>Bacteria</taxon>
        <taxon>Bacillati</taxon>
        <taxon>Actinomycetota</taxon>
        <taxon>Actinomycetes</taxon>
        <taxon>Mycobacteriales</taxon>
        <taxon>Corynebacteriaceae</taxon>
        <taxon>Corynebacterium</taxon>
    </lineage>
</organism>
<keyword evidence="2" id="KW-1185">Reference proteome</keyword>
<comment type="caution">
    <text evidence="1">The sequence shown here is derived from an EMBL/GenBank/DDBJ whole genome shotgun (WGS) entry which is preliminary data.</text>
</comment>
<dbReference type="Proteomes" id="UP001239759">
    <property type="component" value="Unassembled WGS sequence"/>
</dbReference>
<sequence>MQIQVTRSRDMEAGYIELAERAVSHSEELDDGIIVDLDEFDCVVGLELLSLQNIPPIKKIDSRFHVKDTEQDMLRLALRHLMRMTATSGSLTSKSQIKAAAIDGRELEAC</sequence>
<dbReference type="EMBL" id="JASNUQ010000004">
    <property type="protein sequence ID" value="MDK4289891.1"/>
    <property type="molecule type" value="Genomic_DNA"/>
</dbReference>
<name>A0ABT7FWA5_9CORY</name>
<dbReference type="Pfam" id="PF10049">
    <property type="entry name" value="DUF2283"/>
    <property type="match status" value="1"/>
</dbReference>